<evidence type="ECO:0000256" key="1">
    <source>
        <dbReference type="SAM" id="MobiDB-lite"/>
    </source>
</evidence>
<feature type="compositionally biased region" description="Polar residues" evidence="1">
    <location>
        <begin position="59"/>
        <end position="76"/>
    </location>
</feature>
<sequence length="258" mass="28315">MKPEIVSVITAFDFGLLSEDPVEFKILKGNDTSSGRKTTQSDQNGMKSSMTFAFRNGERGSTNNCSGAPSSGTKSDATYGLATGGEFEDLIDGLRPSKSPDDDIVACSVSDLMHGQTEKSESLHSGKEVAAEETEVQSKIHSDQTNTTQEVEIPETQSSLQYTVNNTELRGNSNNCSEISGLKLETVQNSTVPPTRCNQLSFDKKQEVFTAKTITSTGIKWESYSEIQNYVIDDKLLLPPRINKVVRSNMPKRKKSRK</sequence>
<evidence type="ECO:0000313" key="3">
    <source>
        <dbReference type="Proteomes" id="UP000708208"/>
    </source>
</evidence>
<feature type="region of interest" description="Disordered" evidence="1">
    <location>
        <begin position="55"/>
        <end position="79"/>
    </location>
</feature>
<name>A0A8J2KKD1_9HEXA</name>
<keyword evidence="3" id="KW-1185">Reference proteome</keyword>
<comment type="caution">
    <text evidence="2">The sequence shown here is derived from an EMBL/GenBank/DDBJ whole genome shotgun (WGS) entry which is preliminary data.</text>
</comment>
<feature type="region of interest" description="Disordered" evidence="1">
    <location>
        <begin position="115"/>
        <end position="153"/>
    </location>
</feature>
<feature type="compositionally biased region" description="Polar residues" evidence="1">
    <location>
        <begin position="143"/>
        <end position="153"/>
    </location>
</feature>
<dbReference type="Proteomes" id="UP000708208">
    <property type="component" value="Unassembled WGS sequence"/>
</dbReference>
<reference evidence="2" key="1">
    <citation type="submission" date="2021-06" db="EMBL/GenBank/DDBJ databases">
        <authorList>
            <person name="Hodson N. C."/>
            <person name="Mongue J. A."/>
            <person name="Jaron S. K."/>
        </authorList>
    </citation>
    <scope>NUCLEOTIDE SEQUENCE</scope>
</reference>
<accession>A0A8J2KKD1</accession>
<dbReference type="EMBL" id="CAJVCH010149638">
    <property type="protein sequence ID" value="CAG7727510.1"/>
    <property type="molecule type" value="Genomic_DNA"/>
</dbReference>
<gene>
    <name evidence="2" type="ORF">AFUS01_LOCUS16348</name>
</gene>
<feature type="compositionally biased region" description="Basic and acidic residues" evidence="1">
    <location>
        <begin position="116"/>
        <end position="142"/>
    </location>
</feature>
<feature type="region of interest" description="Disordered" evidence="1">
    <location>
        <begin position="28"/>
        <end position="47"/>
    </location>
</feature>
<feature type="compositionally biased region" description="Polar residues" evidence="1">
    <location>
        <begin position="30"/>
        <end position="47"/>
    </location>
</feature>
<proteinExistence type="predicted"/>
<evidence type="ECO:0000313" key="2">
    <source>
        <dbReference type="EMBL" id="CAG7727510.1"/>
    </source>
</evidence>
<dbReference type="AlphaFoldDB" id="A0A8J2KKD1"/>
<organism evidence="2 3">
    <name type="scientific">Allacma fusca</name>
    <dbReference type="NCBI Taxonomy" id="39272"/>
    <lineage>
        <taxon>Eukaryota</taxon>
        <taxon>Metazoa</taxon>
        <taxon>Ecdysozoa</taxon>
        <taxon>Arthropoda</taxon>
        <taxon>Hexapoda</taxon>
        <taxon>Collembola</taxon>
        <taxon>Symphypleona</taxon>
        <taxon>Sminthuridae</taxon>
        <taxon>Allacma</taxon>
    </lineage>
</organism>
<protein>
    <submittedName>
        <fullName evidence="2">Uncharacterized protein</fullName>
    </submittedName>
</protein>